<name>A0A927REU8_9ACTN</name>
<dbReference type="InterPro" id="IPR005813">
    <property type="entry name" value="Ribosomal_bL20"/>
</dbReference>
<dbReference type="PROSITE" id="PS00937">
    <property type="entry name" value="RIBOSOMAL_L20"/>
    <property type="match status" value="1"/>
</dbReference>
<dbReference type="CDD" id="cd07026">
    <property type="entry name" value="Ribosomal_L20"/>
    <property type="match status" value="1"/>
</dbReference>
<evidence type="ECO:0000313" key="11">
    <source>
        <dbReference type="Proteomes" id="UP000638648"/>
    </source>
</evidence>
<protein>
    <recommendedName>
        <fullName evidence="7 8">Large ribosomal subunit protein bL20</fullName>
    </recommendedName>
</protein>
<dbReference type="Gene3D" id="1.10.1900.20">
    <property type="entry name" value="Ribosomal protein L20"/>
    <property type="match status" value="1"/>
</dbReference>
<comment type="function">
    <text evidence="6 8 9">Binds directly to 23S ribosomal RNA and is necessary for the in vitro assembly process of the 50S ribosomal subunit. It is not involved in the protein synthesizing functions of that subunit.</text>
</comment>
<dbReference type="GO" id="GO:0000027">
    <property type="term" value="P:ribosomal large subunit assembly"/>
    <property type="evidence" value="ECO:0007669"/>
    <property type="project" value="UniProtKB-UniRule"/>
</dbReference>
<keyword evidence="11" id="KW-1185">Reference proteome</keyword>
<dbReference type="RefSeq" id="WP_192753111.1">
    <property type="nucleotide sequence ID" value="NZ_BAABJL010000201.1"/>
</dbReference>
<keyword evidence="2 8" id="KW-0699">rRNA-binding</keyword>
<comment type="caution">
    <text evidence="10">The sequence shown here is derived from an EMBL/GenBank/DDBJ whole genome shotgun (WGS) entry which is preliminary data.</text>
</comment>
<dbReference type="NCBIfam" id="TIGR01032">
    <property type="entry name" value="rplT_bact"/>
    <property type="match status" value="1"/>
</dbReference>
<dbReference type="GO" id="GO:1990904">
    <property type="term" value="C:ribonucleoprotein complex"/>
    <property type="evidence" value="ECO:0007669"/>
    <property type="project" value="UniProtKB-KW"/>
</dbReference>
<evidence type="ECO:0000256" key="6">
    <source>
        <dbReference type="ARBA" id="ARBA00024775"/>
    </source>
</evidence>
<accession>A0A927REU8</accession>
<gene>
    <name evidence="8" type="primary">rplT</name>
    <name evidence="10" type="ORF">HEB94_006403</name>
</gene>
<proteinExistence type="inferred from homology"/>
<keyword evidence="4 8" id="KW-0689">Ribosomal protein</keyword>
<dbReference type="Proteomes" id="UP000638648">
    <property type="component" value="Unassembled WGS sequence"/>
</dbReference>
<keyword evidence="3 8" id="KW-0694">RNA-binding</keyword>
<dbReference type="GO" id="GO:0005840">
    <property type="term" value="C:ribosome"/>
    <property type="evidence" value="ECO:0007669"/>
    <property type="project" value="UniProtKB-KW"/>
</dbReference>
<dbReference type="FunFam" id="1.10.1900.20:FF:000001">
    <property type="entry name" value="50S ribosomal protein L20"/>
    <property type="match status" value="1"/>
</dbReference>
<comment type="similarity">
    <text evidence="1 8 9">Belongs to the bacterial ribosomal protein bL20 family.</text>
</comment>
<dbReference type="GO" id="GO:0006412">
    <property type="term" value="P:translation"/>
    <property type="evidence" value="ECO:0007669"/>
    <property type="project" value="InterPro"/>
</dbReference>
<evidence type="ECO:0000313" key="10">
    <source>
        <dbReference type="EMBL" id="MBE1609555.1"/>
    </source>
</evidence>
<dbReference type="PANTHER" id="PTHR10986">
    <property type="entry name" value="39S RIBOSOMAL PROTEIN L20"/>
    <property type="match status" value="1"/>
</dbReference>
<evidence type="ECO:0000256" key="3">
    <source>
        <dbReference type="ARBA" id="ARBA00022884"/>
    </source>
</evidence>
<dbReference type="InterPro" id="IPR049946">
    <property type="entry name" value="RIBOSOMAL_L20_CS"/>
</dbReference>
<evidence type="ECO:0000256" key="8">
    <source>
        <dbReference type="HAMAP-Rule" id="MF_00382"/>
    </source>
</evidence>
<dbReference type="EMBL" id="JADBEM010000001">
    <property type="protein sequence ID" value="MBE1609555.1"/>
    <property type="molecule type" value="Genomic_DNA"/>
</dbReference>
<dbReference type="SUPFAM" id="SSF74731">
    <property type="entry name" value="Ribosomal protein L20"/>
    <property type="match status" value="1"/>
</dbReference>
<evidence type="ECO:0000256" key="1">
    <source>
        <dbReference type="ARBA" id="ARBA00007698"/>
    </source>
</evidence>
<evidence type="ECO:0000256" key="4">
    <source>
        <dbReference type="ARBA" id="ARBA00022980"/>
    </source>
</evidence>
<dbReference type="PRINTS" id="PR00062">
    <property type="entry name" value="RIBOSOMALL20"/>
</dbReference>
<evidence type="ECO:0000256" key="2">
    <source>
        <dbReference type="ARBA" id="ARBA00022730"/>
    </source>
</evidence>
<dbReference type="InterPro" id="IPR035566">
    <property type="entry name" value="Ribosomal_protein_bL20_C"/>
</dbReference>
<dbReference type="AlphaFoldDB" id="A0A927REU8"/>
<sequence length="125" mass="14204">MARVKRAVNAHKKRRDVLEKAKGYRGQRSRLYRKAKEQVTHSLVYAYRDRRVRKGDFRRLWITRINAAARQNGITYNRLIQGLKAAGVEVDRKILADLAVTDAAAFTALVEVARQALPTETEAAA</sequence>
<dbReference type="GO" id="GO:0003735">
    <property type="term" value="F:structural constituent of ribosome"/>
    <property type="evidence" value="ECO:0007669"/>
    <property type="project" value="InterPro"/>
</dbReference>
<organism evidence="10 11">
    <name type="scientific">Actinopolymorpha pittospori</name>
    <dbReference type="NCBI Taxonomy" id="648752"/>
    <lineage>
        <taxon>Bacteria</taxon>
        <taxon>Bacillati</taxon>
        <taxon>Actinomycetota</taxon>
        <taxon>Actinomycetes</taxon>
        <taxon>Propionibacteriales</taxon>
        <taxon>Actinopolymorphaceae</taxon>
        <taxon>Actinopolymorpha</taxon>
    </lineage>
</organism>
<dbReference type="Pfam" id="PF00453">
    <property type="entry name" value="Ribosomal_L20"/>
    <property type="match status" value="1"/>
</dbReference>
<keyword evidence="5 8" id="KW-0687">Ribonucleoprotein</keyword>
<evidence type="ECO:0000256" key="5">
    <source>
        <dbReference type="ARBA" id="ARBA00023274"/>
    </source>
</evidence>
<dbReference type="Gene3D" id="6.10.160.10">
    <property type="match status" value="1"/>
</dbReference>
<dbReference type="HAMAP" id="MF_00382">
    <property type="entry name" value="Ribosomal_bL20"/>
    <property type="match status" value="1"/>
</dbReference>
<dbReference type="GO" id="GO:0019843">
    <property type="term" value="F:rRNA binding"/>
    <property type="evidence" value="ECO:0007669"/>
    <property type="project" value="UniProtKB-UniRule"/>
</dbReference>
<evidence type="ECO:0000256" key="9">
    <source>
        <dbReference type="RuleBase" id="RU000560"/>
    </source>
</evidence>
<evidence type="ECO:0000256" key="7">
    <source>
        <dbReference type="ARBA" id="ARBA00035172"/>
    </source>
</evidence>
<reference evidence="10" key="1">
    <citation type="submission" date="2020-10" db="EMBL/GenBank/DDBJ databases">
        <title>Sequencing the genomes of 1000 actinobacteria strains.</title>
        <authorList>
            <person name="Klenk H.-P."/>
        </authorList>
    </citation>
    <scope>NUCLEOTIDE SEQUENCE</scope>
    <source>
        <strain evidence="10">DSM 45354</strain>
    </source>
</reference>